<comment type="caution">
    <text evidence="1">The sequence shown here is derived from an EMBL/GenBank/DDBJ whole genome shotgun (WGS) entry which is preliminary data.</text>
</comment>
<gene>
    <name evidence="1" type="ORF">S12H4_35649</name>
</gene>
<protein>
    <submittedName>
        <fullName evidence="1">Uncharacterized protein</fullName>
    </submittedName>
</protein>
<reference evidence="1" key="1">
    <citation type="journal article" date="2014" name="Front. Microbiol.">
        <title>High frequency of phylogenetically diverse reductive dehalogenase-homologous genes in deep subseafloor sedimentary metagenomes.</title>
        <authorList>
            <person name="Kawai M."/>
            <person name="Futagami T."/>
            <person name="Toyoda A."/>
            <person name="Takaki Y."/>
            <person name="Nishi S."/>
            <person name="Hori S."/>
            <person name="Arai W."/>
            <person name="Tsubouchi T."/>
            <person name="Morono Y."/>
            <person name="Uchiyama I."/>
            <person name="Ito T."/>
            <person name="Fujiyama A."/>
            <person name="Inagaki F."/>
            <person name="Takami H."/>
        </authorList>
    </citation>
    <scope>NUCLEOTIDE SEQUENCE</scope>
    <source>
        <strain evidence="1">Expedition CK06-06</strain>
    </source>
</reference>
<organism evidence="1">
    <name type="scientific">marine sediment metagenome</name>
    <dbReference type="NCBI Taxonomy" id="412755"/>
    <lineage>
        <taxon>unclassified sequences</taxon>
        <taxon>metagenomes</taxon>
        <taxon>ecological metagenomes</taxon>
    </lineage>
</organism>
<feature type="non-terminal residue" evidence="1">
    <location>
        <position position="1"/>
    </location>
</feature>
<dbReference type="AlphaFoldDB" id="X1T506"/>
<accession>X1T506</accession>
<evidence type="ECO:0000313" key="1">
    <source>
        <dbReference type="EMBL" id="GAJ00324.1"/>
    </source>
</evidence>
<dbReference type="EMBL" id="BARW01021188">
    <property type="protein sequence ID" value="GAJ00324.1"/>
    <property type="molecule type" value="Genomic_DNA"/>
</dbReference>
<sequence length="35" mass="3902">LQYLMLKDRAIKAARDIGIPLQALIEMGFPPSAIF</sequence>
<name>X1T506_9ZZZZ</name>
<proteinExistence type="predicted"/>